<evidence type="ECO:0000313" key="1">
    <source>
        <dbReference type="EMBL" id="MCU7248940.1"/>
    </source>
</evidence>
<name>A0A9X2XHB9_9PSED</name>
<protein>
    <submittedName>
        <fullName evidence="1">Uncharacterized protein</fullName>
    </submittedName>
</protein>
<dbReference type="Proteomes" id="UP001139955">
    <property type="component" value="Unassembled WGS sequence"/>
</dbReference>
<proteinExistence type="predicted"/>
<reference evidence="1" key="2">
    <citation type="journal article" date="2023" name="mSystems">
        <title>Charting the Lipopeptidome of Nonpathogenic Pseudomonas.</title>
        <authorList>
            <person name="Cesa-Luna C."/>
            <person name="Geudens N."/>
            <person name="Girard L."/>
            <person name="De Roo V."/>
            <person name="Maklad H.R."/>
            <person name="Martins J.C."/>
            <person name="Hofte M."/>
            <person name="De Mot R."/>
        </authorList>
    </citation>
    <scope>NUCLEOTIDE SEQUENCE</scope>
    <source>
        <strain evidence="1">B1M3-32</strain>
    </source>
</reference>
<reference evidence="1" key="1">
    <citation type="submission" date="2022-09" db="EMBL/GenBank/DDBJ databases">
        <authorList>
            <person name="Cesa-Luna C."/>
            <person name="Girard L."/>
            <person name="Lood C."/>
            <person name="Hofte M."/>
            <person name="De Mot R."/>
        </authorList>
    </citation>
    <scope>NUCLEOTIDE SEQUENCE</scope>
    <source>
        <strain evidence="1">B1M3-32</strain>
    </source>
</reference>
<accession>A0A9X2XHB9</accession>
<organism evidence="1 2">
    <name type="scientific">Pseudomonas koreensis</name>
    <dbReference type="NCBI Taxonomy" id="198620"/>
    <lineage>
        <taxon>Bacteria</taxon>
        <taxon>Pseudomonadati</taxon>
        <taxon>Pseudomonadota</taxon>
        <taxon>Gammaproteobacteria</taxon>
        <taxon>Pseudomonadales</taxon>
        <taxon>Pseudomonadaceae</taxon>
        <taxon>Pseudomonas</taxon>
    </lineage>
</organism>
<dbReference type="AlphaFoldDB" id="A0A9X2XHB9"/>
<sequence>MPTIASARLKSAIATALPCLFLAGCVGVTVSLPETTTRKTEAFRALDPQSSSPPITRTTRSPLTREWCGITVWVAVIPVPMKLPVCSSYSEQSFGNDGFGDETLLLYSQQKVPSPLYACGPFMVLGPIIHGYQGNTICGVFPD</sequence>
<gene>
    <name evidence="1" type="ORF">OC940_14105</name>
</gene>
<keyword evidence="2" id="KW-1185">Reference proteome</keyword>
<evidence type="ECO:0000313" key="2">
    <source>
        <dbReference type="Proteomes" id="UP001139955"/>
    </source>
</evidence>
<comment type="caution">
    <text evidence="1">The sequence shown here is derived from an EMBL/GenBank/DDBJ whole genome shotgun (WGS) entry which is preliminary data.</text>
</comment>
<dbReference type="EMBL" id="JAOSKY010000007">
    <property type="protein sequence ID" value="MCU7248940.1"/>
    <property type="molecule type" value="Genomic_DNA"/>
</dbReference>
<dbReference type="RefSeq" id="WP_301622205.1">
    <property type="nucleotide sequence ID" value="NZ_JAOSKY010000007.1"/>
</dbReference>